<dbReference type="SUPFAM" id="SSF160443">
    <property type="entry name" value="SMR domain-like"/>
    <property type="match status" value="1"/>
</dbReference>
<dbReference type="InterPro" id="IPR036063">
    <property type="entry name" value="Smr_dom_sf"/>
</dbReference>
<evidence type="ECO:0000259" key="2">
    <source>
        <dbReference type="PROSITE" id="PS50828"/>
    </source>
</evidence>
<feature type="domain" description="Smr" evidence="2">
    <location>
        <begin position="66"/>
        <end position="152"/>
    </location>
</feature>
<organism evidence="3 4">
    <name type="scientific">Novosphingobium anseongense</name>
    <dbReference type="NCBI Taxonomy" id="3133436"/>
    <lineage>
        <taxon>Bacteria</taxon>
        <taxon>Pseudomonadati</taxon>
        <taxon>Pseudomonadota</taxon>
        <taxon>Alphaproteobacteria</taxon>
        <taxon>Sphingomonadales</taxon>
        <taxon>Sphingomonadaceae</taxon>
        <taxon>Novosphingobium</taxon>
    </lineage>
</organism>
<dbReference type="Gene3D" id="3.30.1370.110">
    <property type="match status" value="1"/>
</dbReference>
<comment type="caution">
    <text evidence="3">The sequence shown here is derived from an EMBL/GenBank/DDBJ whole genome shotgun (WGS) entry which is preliminary data.</text>
</comment>
<gene>
    <name evidence="3" type="ORF">WG901_13340</name>
</gene>
<dbReference type="RefSeq" id="WP_339587558.1">
    <property type="nucleotide sequence ID" value="NZ_JBBHJZ010000002.1"/>
</dbReference>
<dbReference type="InterPro" id="IPR002625">
    <property type="entry name" value="Smr_dom"/>
</dbReference>
<proteinExistence type="predicted"/>
<protein>
    <submittedName>
        <fullName evidence="3">Smr/MutS family protein</fullName>
    </submittedName>
</protein>
<dbReference type="EMBL" id="JBBHJZ010000002">
    <property type="protein sequence ID" value="MEJ5977626.1"/>
    <property type="molecule type" value="Genomic_DNA"/>
</dbReference>
<name>A0ABU8RX71_9SPHN</name>
<evidence type="ECO:0000256" key="1">
    <source>
        <dbReference type="SAM" id="MobiDB-lite"/>
    </source>
</evidence>
<accession>A0ABU8RX71</accession>
<dbReference type="PANTHER" id="PTHR35562">
    <property type="entry name" value="DNA ENDONUCLEASE SMRA-RELATED"/>
    <property type="match status" value="1"/>
</dbReference>
<dbReference type="Pfam" id="PF01713">
    <property type="entry name" value="Smr"/>
    <property type="match status" value="1"/>
</dbReference>
<evidence type="ECO:0000313" key="3">
    <source>
        <dbReference type="EMBL" id="MEJ5977626.1"/>
    </source>
</evidence>
<dbReference type="PANTHER" id="PTHR35562:SF2">
    <property type="entry name" value="DNA ENDONUCLEASE SMRA-RELATED"/>
    <property type="match status" value="1"/>
</dbReference>
<sequence length="155" mass="16823">MPSAPPPPRKRVKPIAPFTQPAAVPSPRAGEDIKARPAPATLDRHGLDAGWDRRLARGVVAPDFTLDLHGATLDAAHARLEHGLTLALQQGARVVLLITGRERPSEDRRSRGVIRRKFMDWLAIGPHASKIAAIRPAHPRHGGAGAVYIVLKRPR</sequence>
<evidence type="ECO:0000313" key="4">
    <source>
        <dbReference type="Proteomes" id="UP001361239"/>
    </source>
</evidence>
<keyword evidence="4" id="KW-1185">Reference proteome</keyword>
<reference evidence="3 4" key="1">
    <citation type="submission" date="2024-03" db="EMBL/GenBank/DDBJ databases">
        <authorList>
            <person name="Jo J.-H."/>
        </authorList>
    </citation>
    <scope>NUCLEOTIDE SEQUENCE [LARGE SCALE GENOMIC DNA]</scope>
    <source>
        <strain evidence="3 4">PS1R-30</strain>
    </source>
</reference>
<dbReference type="PROSITE" id="PS50828">
    <property type="entry name" value="SMR"/>
    <property type="match status" value="1"/>
</dbReference>
<feature type="region of interest" description="Disordered" evidence="1">
    <location>
        <begin position="1"/>
        <end position="34"/>
    </location>
</feature>
<dbReference type="Proteomes" id="UP001361239">
    <property type="component" value="Unassembled WGS sequence"/>
</dbReference>